<dbReference type="RefSeq" id="WP_146951576.1">
    <property type="nucleotide sequence ID" value="NZ_BAABBJ010000015.1"/>
</dbReference>
<reference evidence="1 2" key="1">
    <citation type="submission" date="2019-07" db="EMBL/GenBank/DDBJ databases">
        <title>Whole genome shotgun sequence of Cellulomonas soli NBRC 109434.</title>
        <authorList>
            <person name="Hosoyama A."/>
            <person name="Uohara A."/>
            <person name="Ohji S."/>
            <person name="Ichikawa N."/>
        </authorList>
    </citation>
    <scope>NUCLEOTIDE SEQUENCE [LARGE SCALE GENOMIC DNA]</scope>
    <source>
        <strain evidence="1 2">NBRC 109434</strain>
    </source>
</reference>
<accession>A0A512P9C5</accession>
<proteinExistence type="predicted"/>
<gene>
    <name evidence="1" type="ORF">CSO01_05110</name>
</gene>
<dbReference type="OrthoDB" id="5107506at2"/>
<keyword evidence="2" id="KW-1185">Reference proteome</keyword>
<sequence>MTSPTPLRGMHPARVVLARAIAATGLVLALVSATGLVLVATPGTARAAAGPDSSVTVGWADGSVRVGADATATAAEIAAANPDHAALTSDGEGKDAGSGHWDDFKDLTVTVLQTTGLIDQTVTVTASGMAATARQPGGGGSSNFLQVFQCWGDPAAADFAQTCQWGGYSSEEVGGTASSAINGTFSEPRGTGVVGRGGVTFRAVNGAENQREEVPLPGGAGAVIITTGLAAFYDSSSSNEMPFVPVAADGTAVANFTVQSAAAQPYLGCGDTDSAAGERCWLVVVPRGIHSGTRADGAHCGPDSIASGFGTTTEWGQAGSPLSTACSYWDDRVVLPLDFEDPYLSCPTGSAERRVVGSELVAEAVSSWQPSLCSGIDGATFSLTTNSGDLARAQLLAGQVDVVAVSDPLTADTIGAADPALLDEADIRYAPIANTALTIAMVAEQSDGTVRTDLRLTPRLLAKLLTQSYRSDVPQVSGDWGSTTVGESLQFLADDTVLEDEEWIALGNPTSLPGSVARAAWVVVGPQGDDAIRLLWQYVLADADAVAFLKGEPDPWGSTVNRYYLPAGSALAAGGGYDLLATALDTFPKADQSVAPDAATAEKKYRGLTIDSTSYSPYSNSLAANAARIARVDAKLTFTWDPNKFSGTNVGFFVASPPALPTNGSGRLIVGPTTAVAAESYGLATASLALPLGSRTSKETVATAREFVGYSDATVATAIAAQQLDEASGIAVTDMSALPSGAYPLATTVYAAMDVSATGMAAEARGDYAGLLDYAAGAGNVRTGSRGGLPEGYVPLGAAQVAAAHALATLLRTPVTTGAQGTPTGGTNAGTTASTTVTVPSGTSAAPVASEEDLAGAAPTTTIGITSAEVAAADTTEAAASPARTALGVSLATGLAGMVAAPLLLRRKPGEA</sequence>
<name>A0A512P9C5_9CELL</name>
<dbReference type="EMBL" id="BKAL01000002">
    <property type="protein sequence ID" value="GEP67796.1"/>
    <property type="molecule type" value="Genomic_DNA"/>
</dbReference>
<protein>
    <recommendedName>
        <fullName evidence="3">PBP domain-containing protein</fullName>
    </recommendedName>
</protein>
<dbReference type="Proteomes" id="UP000321798">
    <property type="component" value="Unassembled WGS sequence"/>
</dbReference>
<evidence type="ECO:0000313" key="2">
    <source>
        <dbReference type="Proteomes" id="UP000321798"/>
    </source>
</evidence>
<evidence type="ECO:0008006" key="3">
    <source>
        <dbReference type="Google" id="ProtNLM"/>
    </source>
</evidence>
<comment type="caution">
    <text evidence="1">The sequence shown here is derived from an EMBL/GenBank/DDBJ whole genome shotgun (WGS) entry which is preliminary data.</text>
</comment>
<organism evidence="1 2">
    <name type="scientific">Cellulomonas soli</name>
    <dbReference type="NCBI Taxonomy" id="931535"/>
    <lineage>
        <taxon>Bacteria</taxon>
        <taxon>Bacillati</taxon>
        <taxon>Actinomycetota</taxon>
        <taxon>Actinomycetes</taxon>
        <taxon>Micrococcales</taxon>
        <taxon>Cellulomonadaceae</taxon>
        <taxon>Cellulomonas</taxon>
    </lineage>
</organism>
<dbReference type="SUPFAM" id="SSF53850">
    <property type="entry name" value="Periplasmic binding protein-like II"/>
    <property type="match status" value="1"/>
</dbReference>
<dbReference type="AlphaFoldDB" id="A0A512P9C5"/>
<evidence type="ECO:0000313" key="1">
    <source>
        <dbReference type="EMBL" id="GEP67796.1"/>
    </source>
</evidence>